<evidence type="ECO:0000256" key="1">
    <source>
        <dbReference type="ARBA" id="ARBA00004123"/>
    </source>
</evidence>
<keyword evidence="4" id="KW-0804">Transcription</keyword>
<dbReference type="GO" id="GO:0000978">
    <property type="term" value="F:RNA polymerase II cis-regulatory region sequence-specific DNA binding"/>
    <property type="evidence" value="ECO:0007669"/>
    <property type="project" value="TreeGrafter"/>
</dbReference>
<dbReference type="OrthoDB" id="6022300at2759"/>
<sequence>MFQNTYELRDLWDNKSAQLRNKGQPECDVNVYSAPNTIDSAFLGPTLWDDLLTISDLEDINLEDFSPSVLESHLSTSDSECAFADNLKSGYAVLSDATDLKQSAGASANKASWSDAEYKTPGATKCSEIPSAAASIKNKSRVPSDQKNEKYWNRRIKNNASAKRSRDARRMMEKQAYLRASILERENEQLKFELRRLAEENMALRQLLNTDPPRTLQLLSTVSNGSVDPQSVYRPLLDSVNSSRTALFTNTTRIRPNQPKTVTVSTSSIVRL</sequence>
<accession>A0A8S9YA06</accession>
<dbReference type="Proteomes" id="UP000822476">
    <property type="component" value="Unassembled WGS sequence"/>
</dbReference>
<dbReference type="PANTHER" id="PTHR11988:SF27">
    <property type="entry name" value="GH27708P"/>
    <property type="match status" value="1"/>
</dbReference>
<dbReference type="InterPro" id="IPR046347">
    <property type="entry name" value="bZIP_sf"/>
</dbReference>
<dbReference type="InterPro" id="IPR040223">
    <property type="entry name" value="PAR_bZIP"/>
</dbReference>
<dbReference type="InterPro" id="IPR004827">
    <property type="entry name" value="bZIP"/>
</dbReference>
<evidence type="ECO:0000256" key="4">
    <source>
        <dbReference type="ARBA" id="ARBA00023163"/>
    </source>
</evidence>
<comment type="caution">
    <text evidence="8">The sequence shown here is derived from an EMBL/GenBank/DDBJ whole genome shotgun (WGS) entry which is preliminary data.</text>
</comment>
<evidence type="ECO:0000313" key="8">
    <source>
        <dbReference type="EMBL" id="KAF7232951.1"/>
    </source>
</evidence>
<evidence type="ECO:0000256" key="3">
    <source>
        <dbReference type="ARBA" id="ARBA00023125"/>
    </source>
</evidence>
<keyword evidence="5" id="KW-0539">Nucleus</keyword>
<organism evidence="8 9">
    <name type="scientific">Paragonimus skrjabini miyazakii</name>
    <dbReference type="NCBI Taxonomy" id="59628"/>
    <lineage>
        <taxon>Eukaryota</taxon>
        <taxon>Metazoa</taxon>
        <taxon>Spiralia</taxon>
        <taxon>Lophotrochozoa</taxon>
        <taxon>Platyhelminthes</taxon>
        <taxon>Trematoda</taxon>
        <taxon>Digenea</taxon>
        <taxon>Plagiorchiida</taxon>
        <taxon>Troglotremata</taxon>
        <taxon>Troglotrematidae</taxon>
        <taxon>Paragonimus</taxon>
    </lineage>
</organism>
<dbReference type="CDD" id="cd14695">
    <property type="entry name" value="bZIP_HLF"/>
    <property type="match status" value="1"/>
</dbReference>
<keyword evidence="2" id="KW-0805">Transcription regulation</keyword>
<keyword evidence="9" id="KW-1185">Reference proteome</keyword>
<proteinExistence type="predicted"/>
<dbReference type="SUPFAM" id="SSF57959">
    <property type="entry name" value="Leucine zipper domain"/>
    <property type="match status" value="1"/>
</dbReference>
<keyword evidence="6" id="KW-0175">Coiled coil</keyword>
<dbReference type="Gene3D" id="1.20.5.170">
    <property type="match status" value="1"/>
</dbReference>
<protein>
    <recommendedName>
        <fullName evidence="7">BZIP domain-containing protein</fullName>
    </recommendedName>
</protein>
<comment type="subcellular location">
    <subcellularLocation>
        <location evidence="1">Nucleus</location>
    </subcellularLocation>
</comment>
<keyword evidence="3" id="KW-0238">DNA-binding</keyword>
<reference evidence="8" key="1">
    <citation type="submission" date="2019-07" db="EMBL/GenBank/DDBJ databases">
        <title>Annotation for the trematode Paragonimus miyazaki's.</title>
        <authorList>
            <person name="Choi Y.-J."/>
        </authorList>
    </citation>
    <scope>NUCLEOTIDE SEQUENCE</scope>
    <source>
        <strain evidence="8">Japan</strain>
    </source>
</reference>
<evidence type="ECO:0000256" key="6">
    <source>
        <dbReference type="SAM" id="Coils"/>
    </source>
</evidence>
<dbReference type="PROSITE" id="PS50217">
    <property type="entry name" value="BZIP"/>
    <property type="match status" value="1"/>
</dbReference>
<dbReference type="AlphaFoldDB" id="A0A8S9YA06"/>
<evidence type="ECO:0000256" key="2">
    <source>
        <dbReference type="ARBA" id="ARBA00023015"/>
    </source>
</evidence>
<name>A0A8S9YA06_9TREM</name>
<dbReference type="EMBL" id="JTDE01021422">
    <property type="protein sequence ID" value="KAF7232951.1"/>
    <property type="molecule type" value="Genomic_DNA"/>
</dbReference>
<evidence type="ECO:0000313" key="9">
    <source>
        <dbReference type="Proteomes" id="UP000822476"/>
    </source>
</evidence>
<gene>
    <name evidence="8" type="ORF">EG68_11504</name>
</gene>
<feature type="domain" description="BZIP" evidence="7">
    <location>
        <begin position="148"/>
        <end position="211"/>
    </location>
</feature>
<dbReference type="Pfam" id="PF07716">
    <property type="entry name" value="bZIP_2"/>
    <property type="match status" value="1"/>
</dbReference>
<dbReference type="PANTHER" id="PTHR11988">
    <property type="entry name" value="THYROTROPH EMBRYONIC FACTOR RELATED"/>
    <property type="match status" value="1"/>
</dbReference>
<evidence type="ECO:0000259" key="7">
    <source>
        <dbReference type="PROSITE" id="PS50217"/>
    </source>
</evidence>
<evidence type="ECO:0000256" key="5">
    <source>
        <dbReference type="ARBA" id="ARBA00023242"/>
    </source>
</evidence>
<dbReference type="SMART" id="SM00338">
    <property type="entry name" value="BRLZ"/>
    <property type="match status" value="1"/>
</dbReference>
<dbReference type="GO" id="GO:0000981">
    <property type="term" value="F:DNA-binding transcription factor activity, RNA polymerase II-specific"/>
    <property type="evidence" value="ECO:0007669"/>
    <property type="project" value="TreeGrafter"/>
</dbReference>
<feature type="coiled-coil region" evidence="6">
    <location>
        <begin position="180"/>
        <end position="207"/>
    </location>
</feature>
<dbReference type="GO" id="GO:0005634">
    <property type="term" value="C:nucleus"/>
    <property type="evidence" value="ECO:0007669"/>
    <property type="project" value="UniProtKB-SubCell"/>
</dbReference>